<reference evidence="2 3" key="1">
    <citation type="submission" date="2013-02" db="EMBL/GenBank/DDBJ databases">
        <title>The Genome Annotation of Plasmodium falciparum Tanzania (2000708).</title>
        <authorList>
            <consortium name="The Broad Institute Genome Sequencing Platform"/>
            <consortium name="The Broad Institute Genome Sequencing Center for Infectious Disease"/>
            <person name="Neafsey D."/>
            <person name="Hoffman S."/>
            <person name="Volkman S."/>
            <person name="Rosenthal P."/>
            <person name="Walker B."/>
            <person name="Young S.K."/>
            <person name="Zeng Q."/>
            <person name="Gargeya S."/>
            <person name="Fitzgerald M."/>
            <person name="Haas B."/>
            <person name="Abouelleil A."/>
            <person name="Allen A.W."/>
            <person name="Alvarado L."/>
            <person name="Arachchi H.M."/>
            <person name="Berlin A.M."/>
            <person name="Chapman S.B."/>
            <person name="Gainer-Dewar J."/>
            <person name="Goldberg J."/>
            <person name="Griggs A."/>
            <person name="Gujja S."/>
            <person name="Hansen M."/>
            <person name="Howarth C."/>
            <person name="Imamovic A."/>
            <person name="Ireland A."/>
            <person name="Larimer J."/>
            <person name="McCowan C."/>
            <person name="Murphy C."/>
            <person name="Pearson M."/>
            <person name="Poon T.W."/>
            <person name="Priest M."/>
            <person name="Roberts A."/>
            <person name="Saif S."/>
            <person name="Shea T."/>
            <person name="Sisk P."/>
            <person name="Sykes S."/>
            <person name="Wortman J."/>
            <person name="Nusbaum C."/>
            <person name="Birren B."/>
        </authorList>
    </citation>
    <scope>NUCLEOTIDE SEQUENCE [LARGE SCALE GENOMIC DNA]</scope>
    <source>
        <strain evidence="3">Tanzania (2000708)</strain>
    </source>
</reference>
<dbReference type="Gene3D" id="2.60.40.1730">
    <property type="entry name" value="tricorn interacting facor f3 domain"/>
    <property type="match status" value="1"/>
</dbReference>
<evidence type="ECO:0000256" key="1">
    <source>
        <dbReference type="SAM" id="Phobius"/>
    </source>
</evidence>
<keyword evidence="1" id="KW-0812">Transmembrane</keyword>
<evidence type="ECO:0000313" key="2">
    <source>
        <dbReference type="EMBL" id="ETW33585.1"/>
    </source>
</evidence>
<gene>
    <name evidence="2" type="ORF">PFTANZ_05711</name>
</gene>
<organism evidence="2 3">
    <name type="scientific">Plasmodium falciparum Tanzania</name>
    <name type="common">2000708</name>
    <dbReference type="NCBI Taxonomy" id="1036725"/>
    <lineage>
        <taxon>Eukaryota</taxon>
        <taxon>Sar</taxon>
        <taxon>Alveolata</taxon>
        <taxon>Apicomplexa</taxon>
        <taxon>Aconoidasida</taxon>
        <taxon>Haemosporida</taxon>
        <taxon>Plasmodiidae</taxon>
        <taxon>Plasmodium</taxon>
        <taxon>Plasmodium (Laverania)</taxon>
    </lineage>
</organism>
<feature type="transmembrane region" description="Helical" evidence="1">
    <location>
        <begin position="478"/>
        <end position="494"/>
    </location>
</feature>
<keyword evidence="1" id="KW-0472">Membrane</keyword>
<name>A0A024VZ96_PLAFA</name>
<reference evidence="2 3" key="2">
    <citation type="submission" date="2013-02" db="EMBL/GenBank/DDBJ databases">
        <title>The Genome Sequence of Plasmodium falciparum Tanzania (2000708).</title>
        <authorList>
            <consortium name="The Broad Institute Genome Sequencing Platform"/>
            <consortium name="The Broad Institute Genome Sequencing Center for Infectious Disease"/>
            <person name="Neafsey D."/>
            <person name="Cheeseman I."/>
            <person name="Volkman S."/>
            <person name="Adams J."/>
            <person name="Walker B."/>
            <person name="Young S.K."/>
            <person name="Zeng Q."/>
            <person name="Gargeya S."/>
            <person name="Fitzgerald M."/>
            <person name="Haas B."/>
            <person name="Abouelleil A."/>
            <person name="Alvarado L."/>
            <person name="Arachchi H.M."/>
            <person name="Berlin A.M."/>
            <person name="Chapman S.B."/>
            <person name="Dewar J."/>
            <person name="Goldberg J."/>
            <person name="Griggs A."/>
            <person name="Gujja S."/>
            <person name="Hansen M."/>
            <person name="Howarth C."/>
            <person name="Imamovic A."/>
            <person name="Larimer J."/>
            <person name="McCowan C."/>
            <person name="Murphy C."/>
            <person name="Neiman D."/>
            <person name="Pearson M."/>
            <person name="Priest M."/>
            <person name="Roberts A."/>
            <person name="Saif S."/>
            <person name="Shea T."/>
            <person name="Sisk P."/>
            <person name="Sykes S."/>
            <person name="Wortman J."/>
            <person name="Nusbaum C."/>
            <person name="Birren B."/>
        </authorList>
    </citation>
    <scope>NUCLEOTIDE SEQUENCE [LARGE SCALE GENOMIC DNA]</scope>
    <source>
        <strain evidence="3">Tanzania (2000708)</strain>
    </source>
</reference>
<proteinExistence type="predicted"/>
<dbReference type="InterPro" id="IPR042097">
    <property type="entry name" value="Aminopeptidase_N-like_N_sf"/>
</dbReference>
<feature type="transmembrane region" description="Helical" evidence="1">
    <location>
        <begin position="28"/>
        <end position="50"/>
    </location>
</feature>
<dbReference type="Proteomes" id="UP000030708">
    <property type="component" value="Unassembled WGS sequence"/>
</dbReference>
<keyword evidence="1" id="KW-1133">Transmembrane helix</keyword>
<evidence type="ECO:0000313" key="3">
    <source>
        <dbReference type="Proteomes" id="UP000030708"/>
    </source>
</evidence>
<dbReference type="EMBL" id="KI926569">
    <property type="protein sequence ID" value="ETW33585.1"/>
    <property type="molecule type" value="Genomic_DNA"/>
</dbReference>
<accession>A0A024VZ96</accession>
<protein>
    <submittedName>
        <fullName evidence="2">Uncharacterized protein</fullName>
    </submittedName>
</protein>
<sequence length="549" mass="66994">MKTKQFHLYHLRKKLNLNKKIKPLKYKVHLIFLALYPNLKYYGYCVIYFLKLSKCVEEKISVYIHGEYLRVLKCFYICPRNIERKIKKEDIYKKSEYIDIYLKNFSLCGLYKLVIWFSYENIQESIEGIYVSGASKEGVTNEKRNKIKNANIVVTSLDSQNKNYIEKINKRRKLYSFKFGNDKNIKRLYFKNASFQDDKNYNYISTFCEFYYLPYIFPCLQDNNHKVYFSLCVSFEIKLIDSFSFYNKKIKLDNSTFWKRLYNYMKVEEKYEKKRKRKRKKKSKKCVLYNKLHEKKKKKKIKKYLYENYNRFDILHHSPSTSPPSAVSNSKIKRIYYNKRKIHFNSFLLNKKLLTKKLLFHCSNKLEHGKYNVMRIIDKNPGYILKKHFARNNKILKKKKKSGIINNNYISNNHDNNSYGKRNKKYLTYKFYNTHKIVHYNFCLFIGIYNKLYFKMNGIDIYIYIEKKNDNFEMIKRSYEYFLGLLIFILHVFMRKNIFKREIRKNEFLQFMIVRRYKYVGEENANCLTFLESFILINQKRGVNKIYGI</sequence>
<dbReference type="AlphaFoldDB" id="A0A024VZ96"/>